<keyword evidence="2" id="KW-1185">Reference proteome</keyword>
<dbReference type="EMBL" id="QGDC01000001">
    <property type="protein sequence ID" value="RCH56567.1"/>
    <property type="molecule type" value="Genomic_DNA"/>
</dbReference>
<dbReference type="AlphaFoldDB" id="A0A367GT27"/>
<dbReference type="RefSeq" id="WP_114003464.1">
    <property type="nucleotide sequence ID" value="NZ_QGDC01000001.1"/>
</dbReference>
<evidence type="ECO:0000313" key="1">
    <source>
        <dbReference type="EMBL" id="RCH56567.1"/>
    </source>
</evidence>
<protein>
    <submittedName>
        <fullName evidence="1">Uncharacterized protein</fullName>
    </submittedName>
</protein>
<dbReference type="OrthoDB" id="1923405at2"/>
<evidence type="ECO:0000313" key="2">
    <source>
        <dbReference type="Proteomes" id="UP000253209"/>
    </source>
</evidence>
<proteinExistence type="predicted"/>
<accession>A0A367GT27</accession>
<comment type="caution">
    <text evidence="1">The sequence shown here is derived from an EMBL/GenBank/DDBJ whole genome shotgun (WGS) entry which is preliminary data.</text>
</comment>
<organism evidence="1 2">
    <name type="scientific">Mucilaginibacter hurinus</name>
    <dbReference type="NCBI Taxonomy" id="2201324"/>
    <lineage>
        <taxon>Bacteria</taxon>
        <taxon>Pseudomonadati</taxon>
        <taxon>Bacteroidota</taxon>
        <taxon>Sphingobacteriia</taxon>
        <taxon>Sphingobacteriales</taxon>
        <taxon>Sphingobacteriaceae</taxon>
        <taxon>Mucilaginibacter</taxon>
    </lineage>
</organism>
<reference evidence="1 2" key="1">
    <citation type="submission" date="2018-05" db="EMBL/GenBank/DDBJ databases">
        <title>Mucilaginibacter hurinus sp. nov., isolated from briquette warehouse soil.</title>
        <authorList>
            <person name="Choi L."/>
        </authorList>
    </citation>
    <scope>NUCLEOTIDE SEQUENCE [LARGE SCALE GENOMIC DNA]</scope>
    <source>
        <strain evidence="1 2">ZR32</strain>
    </source>
</reference>
<gene>
    <name evidence="1" type="ORF">DJ568_01530</name>
</gene>
<name>A0A367GT27_9SPHI</name>
<sequence length="201" mass="23281">MIQKISRKQFLLKFTEFPQSNNKTDKFTHPEVYDTYILTLPSLSAKGHAKMLGIQLTKLMLRLDVKELFFLGETRGAWLYQYNDYKPAKKALDYMANNGISERFNGAINVSLSELPEFIKHFFWLIRCNASLPYFYFCNNEFTVIGSICQYGNLHLSALNKKTDMLIKNAIRQTKFELLSGNTCYNSFEKSKAVAGRRIII</sequence>
<dbReference type="Proteomes" id="UP000253209">
    <property type="component" value="Unassembled WGS sequence"/>
</dbReference>